<keyword evidence="2" id="KW-1185">Reference proteome</keyword>
<proteinExistence type="predicted"/>
<dbReference type="Proteomes" id="UP001596203">
    <property type="component" value="Unassembled WGS sequence"/>
</dbReference>
<reference evidence="2" key="1">
    <citation type="journal article" date="2019" name="Int. J. Syst. Evol. Microbiol.">
        <title>The Global Catalogue of Microorganisms (GCM) 10K type strain sequencing project: providing services to taxonomists for standard genome sequencing and annotation.</title>
        <authorList>
            <consortium name="The Broad Institute Genomics Platform"/>
            <consortium name="The Broad Institute Genome Sequencing Center for Infectious Disease"/>
            <person name="Wu L."/>
            <person name="Ma J."/>
        </authorList>
    </citation>
    <scope>NUCLEOTIDE SEQUENCE [LARGE SCALE GENOMIC DNA]</scope>
    <source>
        <strain evidence="2">ZS-35-S2</strain>
    </source>
</reference>
<evidence type="ECO:0000313" key="1">
    <source>
        <dbReference type="EMBL" id="MFC6022170.1"/>
    </source>
</evidence>
<organism evidence="1 2">
    <name type="scientific">Plantactinospora solaniradicis</name>
    <dbReference type="NCBI Taxonomy" id="1723736"/>
    <lineage>
        <taxon>Bacteria</taxon>
        <taxon>Bacillati</taxon>
        <taxon>Actinomycetota</taxon>
        <taxon>Actinomycetes</taxon>
        <taxon>Micromonosporales</taxon>
        <taxon>Micromonosporaceae</taxon>
        <taxon>Plantactinospora</taxon>
    </lineage>
</organism>
<comment type="caution">
    <text evidence="1">The sequence shown here is derived from an EMBL/GenBank/DDBJ whole genome shotgun (WGS) entry which is preliminary data.</text>
</comment>
<name>A0ABW1KKL2_9ACTN</name>
<evidence type="ECO:0000313" key="2">
    <source>
        <dbReference type="Proteomes" id="UP001596203"/>
    </source>
</evidence>
<accession>A0ABW1KKL2</accession>
<protein>
    <recommendedName>
        <fullName evidence="3">Secreted protein</fullName>
    </recommendedName>
</protein>
<dbReference type="EMBL" id="JBHSPR010000056">
    <property type="protein sequence ID" value="MFC6022170.1"/>
    <property type="molecule type" value="Genomic_DNA"/>
</dbReference>
<gene>
    <name evidence="1" type="ORF">ACFP2T_39180</name>
</gene>
<evidence type="ECO:0008006" key="3">
    <source>
        <dbReference type="Google" id="ProtNLM"/>
    </source>
</evidence>
<sequence>MFLYFGYLILCQVLRLVVRGMRGERSKDVEILVLRHQVAVLRRQVARPDLEPTDRVVLSALSRLLPTVRTVMVPLFAARPLSGHALPVR</sequence>
<dbReference type="RefSeq" id="WP_377431426.1">
    <property type="nucleotide sequence ID" value="NZ_JBHSPR010000056.1"/>
</dbReference>